<feature type="domain" description="Calponin-homology (CH)" evidence="6">
    <location>
        <begin position="54"/>
        <end position="175"/>
    </location>
</feature>
<evidence type="ECO:0000313" key="9">
    <source>
        <dbReference type="Proteomes" id="UP000283530"/>
    </source>
</evidence>
<evidence type="ECO:0000256" key="2">
    <source>
        <dbReference type="ARBA" id="ARBA00023175"/>
    </source>
</evidence>
<evidence type="ECO:0000259" key="7">
    <source>
        <dbReference type="PROSITE" id="PS50067"/>
    </source>
</evidence>
<evidence type="ECO:0000313" key="8">
    <source>
        <dbReference type="EMBL" id="RWR95031.1"/>
    </source>
</evidence>
<dbReference type="FunFam" id="1.10.418.10:FF:000067">
    <property type="entry name" value="kinesin-like protein KIN-14F"/>
    <property type="match status" value="1"/>
</dbReference>
<organism evidence="8 9">
    <name type="scientific">Cinnamomum micranthum f. kanehirae</name>
    <dbReference type="NCBI Taxonomy" id="337451"/>
    <lineage>
        <taxon>Eukaryota</taxon>
        <taxon>Viridiplantae</taxon>
        <taxon>Streptophyta</taxon>
        <taxon>Embryophyta</taxon>
        <taxon>Tracheophyta</taxon>
        <taxon>Spermatophyta</taxon>
        <taxon>Magnoliopsida</taxon>
        <taxon>Magnoliidae</taxon>
        <taxon>Laurales</taxon>
        <taxon>Lauraceae</taxon>
        <taxon>Cinnamomum</taxon>
    </lineage>
</organism>
<dbReference type="SUPFAM" id="SSF52540">
    <property type="entry name" value="P-loop containing nucleoside triphosphate hydrolases"/>
    <property type="match status" value="1"/>
</dbReference>
<sequence length="1135" mass="126166">MATQKNEGNLSFVSPCKGLRGGLKVLNHHLEGCAPLDEIIDDHELAQRKAEEAAFRRYQAAEWLRQMDQGASDVLSKEPTEEEFCLALRNGLILCNVLNKVNPGAVSKVVENPVIDVQLTDGAAQSAIQYFENMRNFLVAVGGMKLLTFEASDLEKGGSSVKVVDCILCLKGYHEWKEAGGIGVWRYGGLVKITSSTKEPPSSLHGSESTEESSPHSGSPYNHQLLEVLHHSIVGVLEDPKTAGVLSSFFDEFGLRLLKDFLSESKGVEDVPLNAMLIDTVLGKAVKELNKLLDSQSIQLGLLLKEVLKGDGSLLSKDEFVEAITKCLGNRSCAGSTGCPKCSKFCICSMNHGENRLNNHHNFEHVEQLELQQKQLEELKSFYHETKVHVQDIQSKWQDELRRLGHHIQGLELAASSYHKVLEENRVLYNQVLDLKGSIRVYCRVRPFLPGQFDEQSIVDHIDEDGNIMIVHPHKHGKDARRMFSFNKVFGTNVTQQQVFADTQPLIRSVLDGFNVCIFAYGQTGSGKTYTMSGPDITTEETWGVNYRALNDLFQISKERRDAISYEVGVQMIEIYNEQVRDLLVADGSNKRLDIRNHSQHNGLNVPDASLVPVNCTEDVLDLMRIGQKNRAVGATALNERSSRSHSVLTVHVQGKELVSGSILRGCLHLVDLAGSERVDKSEAVGERLKEAQHINRSLSALGDVISALAQKATHIPYRNSKLTQVLQDSLGGRARTLMFVHINPEVNAIGETISTLKFAGRVASIDLGAAHSNKETGEIRELKEEISNMKLALERKEAEMKQLKSGSICRTVQDVQKMKAVSPLHLKRYGATTNLKPEIIQHPMDDIKSIEVRSSSSGKQRRTRFPSVLSDKELDPKVPFIGEESFITSRKLRSPSPPVRRSISTDRGALRRSKTLDTFDDQPTVKIHFPTKVATNKPVAATSVLSANENSRGVLGSQELPKKDNISEVLYHVHQAANLRKIYPDHKEEQFKLELNVKQGCIGKSKPESKTKLKRQPPSRIQQPDVLKTLQSDMDTGGKVEDAQKSDFSETENENGPVASPMQNGSRVKKLHQNFTRISQYLESRGAVQAVEPLSAACKHENKLPYGIIRYGREGTNPSAPDFRRSRSSPRGKF</sequence>
<keyword evidence="3" id="KW-0067">ATP-binding</keyword>
<dbReference type="PANTHER" id="PTHR47972:SF28">
    <property type="entry name" value="KINESIN-LIKE PROTEIN KLP-3"/>
    <property type="match status" value="1"/>
</dbReference>
<reference evidence="8 9" key="1">
    <citation type="journal article" date="2019" name="Nat. Plants">
        <title>Stout camphor tree genome fills gaps in understanding of flowering plant genome evolution.</title>
        <authorList>
            <person name="Chaw S.M."/>
            <person name="Liu Y.C."/>
            <person name="Wu Y.W."/>
            <person name="Wang H.Y."/>
            <person name="Lin C.I."/>
            <person name="Wu C.S."/>
            <person name="Ke H.M."/>
            <person name="Chang L.Y."/>
            <person name="Hsu C.Y."/>
            <person name="Yang H.T."/>
            <person name="Sudianto E."/>
            <person name="Hsu M.H."/>
            <person name="Wu K.P."/>
            <person name="Wang L.N."/>
            <person name="Leebens-Mack J.H."/>
            <person name="Tsai I.J."/>
        </authorList>
    </citation>
    <scope>NUCLEOTIDE SEQUENCE [LARGE SCALE GENOMIC DNA]</scope>
    <source>
        <strain evidence="9">cv. Chaw 1501</strain>
        <tissue evidence="8">Young leaves</tissue>
    </source>
</reference>
<dbReference type="GO" id="GO:0005524">
    <property type="term" value="F:ATP binding"/>
    <property type="evidence" value="ECO:0007669"/>
    <property type="project" value="UniProtKB-UniRule"/>
</dbReference>
<dbReference type="EMBL" id="QPKB01000011">
    <property type="protein sequence ID" value="RWR95031.1"/>
    <property type="molecule type" value="Genomic_DNA"/>
</dbReference>
<protein>
    <submittedName>
        <fullName evidence="8">Kinesin-like protein KIN-14F isoform X1</fullName>
    </submittedName>
</protein>
<gene>
    <name evidence="8" type="ORF">CKAN_02435200</name>
</gene>
<dbReference type="Gene3D" id="3.40.850.10">
    <property type="entry name" value="Kinesin motor domain"/>
    <property type="match status" value="1"/>
</dbReference>
<dbReference type="PROSITE" id="PS50021">
    <property type="entry name" value="CH"/>
    <property type="match status" value="1"/>
</dbReference>
<accession>A0A3S3N341</accession>
<dbReference type="FunFam" id="3.40.850.10:FF:000086">
    <property type="entry name" value="kinesin-like protein KIN-14F"/>
    <property type="match status" value="1"/>
</dbReference>
<dbReference type="GO" id="GO:0015630">
    <property type="term" value="C:microtubule cytoskeleton"/>
    <property type="evidence" value="ECO:0007669"/>
    <property type="project" value="TreeGrafter"/>
</dbReference>
<dbReference type="SMART" id="SM00033">
    <property type="entry name" value="CH"/>
    <property type="match status" value="1"/>
</dbReference>
<evidence type="ECO:0000256" key="3">
    <source>
        <dbReference type="PROSITE-ProRule" id="PRU00283"/>
    </source>
</evidence>
<dbReference type="Pfam" id="PF00307">
    <property type="entry name" value="CH"/>
    <property type="match status" value="1"/>
</dbReference>
<dbReference type="GO" id="GO:0008017">
    <property type="term" value="F:microtubule binding"/>
    <property type="evidence" value="ECO:0007669"/>
    <property type="project" value="InterPro"/>
</dbReference>
<evidence type="ECO:0000256" key="5">
    <source>
        <dbReference type="SAM" id="MobiDB-lite"/>
    </source>
</evidence>
<dbReference type="Gene3D" id="1.10.418.10">
    <property type="entry name" value="Calponin-like domain"/>
    <property type="match status" value="1"/>
</dbReference>
<dbReference type="PRINTS" id="PR00380">
    <property type="entry name" value="KINESINHEAVY"/>
</dbReference>
<dbReference type="InterPro" id="IPR001715">
    <property type="entry name" value="CH_dom"/>
</dbReference>
<dbReference type="GO" id="GO:0007018">
    <property type="term" value="P:microtubule-based movement"/>
    <property type="evidence" value="ECO:0007669"/>
    <property type="project" value="InterPro"/>
</dbReference>
<evidence type="ECO:0000256" key="1">
    <source>
        <dbReference type="ARBA" id="ARBA00010899"/>
    </source>
</evidence>
<comment type="similarity">
    <text evidence="1">Belongs to the TRAFAC class myosin-kinesin ATPase superfamily. Kinesin family. KIN-14 subfamily.</text>
</comment>
<dbReference type="GO" id="GO:0003777">
    <property type="term" value="F:microtubule motor activity"/>
    <property type="evidence" value="ECO:0007669"/>
    <property type="project" value="InterPro"/>
</dbReference>
<keyword evidence="2 3" id="KW-0505">Motor protein</keyword>
<dbReference type="PROSITE" id="PS50067">
    <property type="entry name" value="KINESIN_MOTOR_2"/>
    <property type="match status" value="1"/>
</dbReference>
<dbReference type="CDD" id="cd21203">
    <property type="entry name" value="CH_AtKIN14-like"/>
    <property type="match status" value="1"/>
</dbReference>
<dbReference type="InterPro" id="IPR036961">
    <property type="entry name" value="Kinesin_motor_dom_sf"/>
</dbReference>
<feature type="compositionally biased region" description="Polar residues" evidence="5">
    <location>
        <begin position="197"/>
        <end position="207"/>
    </location>
</feature>
<evidence type="ECO:0000259" key="6">
    <source>
        <dbReference type="PROSITE" id="PS50021"/>
    </source>
</evidence>
<dbReference type="InterPro" id="IPR027640">
    <property type="entry name" value="Kinesin-like_fam"/>
</dbReference>
<feature type="coiled-coil region" evidence="4">
    <location>
        <begin position="773"/>
        <end position="807"/>
    </location>
</feature>
<proteinExistence type="inferred from homology"/>
<feature type="region of interest" description="Disordered" evidence="5">
    <location>
        <begin position="1111"/>
        <end position="1135"/>
    </location>
</feature>
<keyword evidence="3" id="KW-0547">Nucleotide-binding</keyword>
<evidence type="ECO:0000256" key="4">
    <source>
        <dbReference type="SAM" id="Coils"/>
    </source>
</evidence>
<keyword evidence="9" id="KW-1185">Reference proteome</keyword>
<dbReference type="AlphaFoldDB" id="A0A3S3N341"/>
<dbReference type="InterPro" id="IPR027417">
    <property type="entry name" value="P-loop_NTPase"/>
</dbReference>
<feature type="domain" description="Kinesin motor" evidence="7">
    <location>
        <begin position="438"/>
        <end position="766"/>
    </location>
</feature>
<dbReference type="Pfam" id="PF00225">
    <property type="entry name" value="Kinesin"/>
    <property type="match status" value="1"/>
</dbReference>
<keyword evidence="4" id="KW-0175">Coiled coil</keyword>
<dbReference type="SUPFAM" id="SSF47576">
    <property type="entry name" value="Calponin-homology domain, CH-domain"/>
    <property type="match status" value="1"/>
</dbReference>
<feature type="compositionally biased region" description="Basic and acidic residues" evidence="5">
    <location>
        <begin position="1037"/>
        <end position="1049"/>
    </location>
</feature>
<feature type="region of interest" description="Disordered" evidence="5">
    <location>
        <begin position="197"/>
        <end position="220"/>
    </location>
</feature>
<dbReference type="CDD" id="cd01366">
    <property type="entry name" value="KISc_C_terminal"/>
    <property type="match status" value="1"/>
</dbReference>
<name>A0A3S3N341_9MAGN</name>
<dbReference type="PANTHER" id="PTHR47972">
    <property type="entry name" value="KINESIN-LIKE PROTEIN KLP-3"/>
    <property type="match status" value="1"/>
</dbReference>
<dbReference type="SMART" id="SM00129">
    <property type="entry name" value="KISc"/>
    <property type="match status" value="1"/>
</dbReference>
<dbReference type="OrthoDB" id="3176171at2759"/>
<dbReference type="Proteomes" id="UP000283530">
    <property type="component" value="Unassembled WGS sequence"/>
</dbReference>
<comment type="caution">
    <text evidence="8">The sequence shown here is derived from an EMBL/GenBank/DDBJ whole genome shotgun (WGS) entry which is preliminary data.</text>
</comment>
<dbReference type="STRING" id="337451.A0A3S3N341"/>
<feature type="region of interest" description="Disordered" evidence="5">
    <location>
        <begin position="1004"/>
        <end position="1067"/>
    </location>
</feature>
<dbReference type="InterPro" id="IPR036872">
    <property type="entry name" value="CH_dom_sf"/>
</dbReference>
<feature type="binding site" evidence="3">
    <location>
        <begin position="522"/>
        <end position="529"/>
    </location>
    <ligand>
        <name>ATP</name>
        <dbReference type="ChEBI" id="CHEBI:30616"/>
    </ligand>
</feature>
<dbReference type="InterPro" id="IPR001752">
    <property type="entry name" value="Kinesin_motor_dom"/>
</dbReference>